<dbReference type="EMBL" id="MHPP01000019">
    <property type="protein sequence ID" value="OGZ84340.1"/>
    <property type="molecule type" value="Genomic_DNA"/>
</dbReference>
<protein>
    <submittedName>
        <fullName evidence="3">Uncharacterized protein</fullName>
    </submittedName>
</protein>
<sequence length="118" mass="12711">MAEETNDAKKEKDDKGDEKKEGGGDALKGVGNLASPEAILMLCIAGVIDIISAIPIINAVSDILGVIIIGGWYVITRPGQIIKKAVIRFIMVVVFELIPVVSIAPSWTWFVYKTIKDG</sequence>
<name>A0A1G2JD44_9BACT</name>
<accession>A0A1G2JD44</accession>
<evidence type="ECO:0000313" key="3">
    <source>
        <dbReference type="EMBL" id="OGZ84340.1"/>
    </source>
</evidence>
<feature type="transmembrane region" description="Helical" evidence="2">
    <location>
        <begin position="50"/>
        <end position="75"/>
    </location>
</feature>
<organism evidence="3 4">
    <name type="scientific">Candidatus Staskawiczbacteria bacterium RIFOXYC1_FULL_38_18</name>
    <dbReference type="NCBI Taxonomy" id="1802229"/>
    <lineage>
        <taxon>Bacteria</taxon>
        <taxon>Candidatus Staskawicziibacteriota</taxon>
    </lineage>
</organism>
<keyword evidence="2" id="KW-0812">Transmembrane</keyword>
<feature type="region of interest" description="Disordered" evidence="1">
    <location>
        <begin position="1"/>
        <end position="30"/>
    </location>
</feature>
<keyword evidence="2" id="KW-0472">Membrane</keyword>
<dbReference type="Proteomes" id="UP000177751">
    <property type="component" value="Unassembled WGS sequence"/>
</dbReference>
<dbReference type="AlphaFoldDB" id="A0A1G2JD44"/>
<proteinExistence type="predicted"/>
<reference evidence="3 4" key="1">
    <citation type="journal article" date="2016" name="Nat. Commun.">
        <title>Thousands of microbial genomes shed light on interconnected biogeochemical processes in an aquifer system.</title>
        <authorList>
            <person name="Anantharaman K."/>
            <person name="Brown C.T."/>
            <person name="Hug L.A."/>
            <person name="Sharon I."/>
            <person name="Castelle C.J."/>
            <person name="Probst A.J."/>
            <person name="Thomas B.C."/>
            <person name="Singh A."/>
            <person name="Wilkins M.J."/>
            <person name="Karaoz U."/>
            <person name="Brodie E.L."/>
            <person name="Williams K.H."/>
            <person name="Hubbard S.S."/>
            <person name="Banfield J.F."/>
        </authorList>
    </citation>
    <scope>NUCLEOTIDE SEQUENCE [LARGE SCALE GENOMIC DNA]</scope>
</reference>
<keyword evidence="2" id="KW-1133">Transmembrane helix</keyword>
<comment type="caution">
    <text evidence="3">The sequence shown here is derived from an EMBL/GenBank/DDBJ whole genome shotgun (WGS) entry which is preliminary data.</text>
</comment>
<feature type="transmembrane region" description="Helical" evidence="2">
    <location>
        <begin position="87"/>
        <end position="112"/>
    </location>
</feature>
<evidence type="ECO:0000256" key="2">
    <source>
        <dbReference type="SAM" id="Phobius"/>
    </source>
</evidence>
<dbReference type="STRING" id="1802229.A2401_02835"/>
<gene>
    <name evidence="3" type="ORF">A2401_02835</name>
</gene>
<evidence type="ECO:0000313" key="4">
    <source>
        <dbReference type="Proteomes" id="UP000177751"/>
    </source>
</evidence>
<feature type="compositionally biased region" description="Basic and acidic residues" evidence="1">
    <location>
        <begin position="1"/>
        <end position="23"/>
    </location>
</feature>
<evidence type="ECO:0000256" key="1">
    <source>
        <dbReference type="SAM" id="MobiDB-lite"/>
    </source>
</evidence>